<keyword evidence="5" id="KW-0482">Metalloprotease</keyword>
<reference evidence="8" key="1">
    <citation type="submission" date="2017-09" db="EMBL/GenBank/DDBJ databases">
        <title>Bacterial strain isolated from the female urinary microbiota.</title>
        <authorList>
            <person name="Thomas-White K."/>
            <person name="Kumar N."/>
            <person name="Forster S."/>
            <person name="Putonti C."/>
            <person name="Lawley T."/>
            <person name="Wolfe A.J."/>
        </authorList>
    </citation>
    <scope>NUCLEOTIDE SEQUENCE [LARGE SCALE GENOMIC DNA]</scope>
    <source>
        <strain evidence="8">UMB0959</strain>
    </source>
</reference>
<dbReference type="GO" id="GO:0006508">
    <property type="term" value="P:proteolysis"/>
    <property type="evidence" value="ECO:0007669"/>
    <property type="project" value="UniProtKB-KW"/>
</dbReference>
<dbReference type="PANTHER" id="PTHR21666">
    <property type="entry name" value="PEPTIDASE-RELATED"/>
    <property type="match status" value="1"/>
</dbReference>
<protein>
    <recommendedName>
        <fullName evidence="4">lysostaphin</fullName>
        <ecNumber evidence="4">3.4.24.75</ecNumber>
    </recommendedName>
</protein>
<sequence>MNPIDILIKNNFKMTSNPHTMTPFGFRNYTVNRFNYDAYCGGFHRAYDFAKHDGAAIPAVMSGVVVQGTSNYGNFGGTVVIANKALGYQVIYGHLKRNLIVTIGQHVKYGETIGYQGDTNNLNVPMASHLHIQFQRYGYLKEKDFVCNGISAYDIDLRKDRYFNGIFIPKYNMNIRGTPSLNGKIISSAKPKDNLAFNSVTYKDGHYWLKLNIGYVSSGTQQNIYGHFK</sequence>
<dbReference type="InterPro" id="IPR050570">
    <property type="entry name" value="Cell_wall_metabolism_enzyme"/>
</dbReference>
<gene>
    <name evidence="7" type="ORF">CJ229_008550</name>
</gene>
<organism evidence="7 8">
    <name type="scientific">Nosocomiicoccus massiliensis</name>
    <dbReference type="NCBI Taxonomy" id="1232430"/>
    <lineage>
        <taxon>Bacteria</taxon>
        <taxon>Bacillati</taxon>
        <taxon>Bacillota</taxon>
        <taxon>Bacilli</taxon>
        <taxon>Bacillales</taxon>
        <taxon>Staphylococcaceae</taxon>
        <taxon>Nosocomiicoccus</taxon>
    </lineage>
</organism>
<evidence type="ECO:0000256" key="3">
    <source>
        <dbReference type="ARBA" id="ARBA00006646"/>
    </source>
</evidence>
<evidence type="ECO:0000259" key="6">
    <source>
        <dbReference type="Pfam" id="PF01551"/>
    </source>
</evidence>
<dbReference type="CDD" id="cd12797">
    <property type="entry name" value="M23_peptidase"/>
    <property type="match status" value="1"/>
</dbReference>
<dbReference type="Pfam" id="PF01551">
    <property type="entry name" value="Peptidase_M23"/>
    <property type="match status" value="1"/>
</dbReference>
<dbReference type="EC" id="3.4.24.75" evidence="4"/>
<comment type="catalytic activity">
    <reaction evidence="1">
        <text>Hydrolysis of the -Gly-|-Gly- bond in the pentaglycine inter-peptide link joining staphylococcal cell wall peptidoglycans.</text>
        <dbReference type="EC" id="3.4.24.75"/>
    </reaction>
</comment>
<dbReference type="RefSeq" id="WP_102167212.1">
    <property type="nucleotide sequence ID" value="NZ_CP136964.1"/>
</dbReference>
<keyword evidence="5" id="KW-0645">Protease</keyword>
<evidence type="ECO:0000256" key="4">
    <source>
        <dbReference type="ARBA" id="ARBA00012322"/>
    </source>
</evidence>
<evidence type="ECO:0000256" key="5">
    <source>
        <dbReference type="ARBA" id="ARBA00023049"/>
    </source>
</evidence>
<keyword evidence="7" id="KW-0378">Hydrolase</keyword>
<comment type="cofactor">
    <cofactor evidence="2">
        <name>Zn(2+)</name>
        <dbReference type="ChEBI" id="CHEBI:29105"/>
    </cofactor>
</comment>
<dbReference type="EMBL" id="CP136964">
    <property type="protein sequence ID" value="WOS96119.1"/>
    <property type="molecule type" value="Genomic_DNA"/>
</dbReference>
<evidence type="ECO:0000313" key="8">
    <source>
        <dbReference type="Proteomes" id="UP000243626"/>
    </source>
</evidence>
<dbReference type="GO" id="GO:0004222">
    <property type="term" value="F:metalloendopeptidase activity"/>
    <property type="evidence" value="ECO:0007669"/>
    <property type="project" value="TreeGrafter"/>
</dbReference>
<dbReference type="InterPro" id="IPR016047">
    <property type="entry name" value="M23ase_b-sheet_dom"/>
</dbReference>
<dbReference type="KEGG" id="nmy:CJ229_008550"/>
<dbReference type="SUPFAM" id="SSF51261">
    <property type="entry name" value="Duplicated hybrid motif"/>
    <property type="match status" value="1"/>
</dbReference>
<accession>A0AAF0YLV0</accession>
<dbReference type="Gene3D" id="2.30.30.40">
    <property type="entry name" value="SH3 Domains"/>
    <property type="match status" value="1"/>
</dbReference>
<dbReference type="AlphaFoldDB" id="A0AAF0YLV0"/>
<dbReference type="InterPro" id="IPR011055">
    <property type="entry name" value="Dup_hybrid_motif"/>
</dbReference>
<comment type="similarity">
    <text evidence="3">Belongs to the peptidase M23B family.</text>
</comment>
<dbReference type="Gene3D" id="2.70.70.10">
    <property type="entry name" value="Glucose Permease (Domain IIA)"/>
    <property type="match status" value="1"/>
</dbReference>
<keyword evidence="8" id="KW-1185">Reference proteome</keyword>
<evidence type="ECO:0000256" key="1">
    <source>
        <dbReference type="ARBA" id="ARBA00001667"/>
    </source>
</evidence>
<proteinExistence type="inferred from homology"/>
<evidence type="ECO:0000256" key="2">
    <source>
        <dbReference type="ARBA" id="ARBA00001947"/>
    </source>
</evidence>
<evidence type="ECO:0000313" key="7">
    <source>
        <dbReference type="EMBL" id="WOS96119.1"/>
    </source>
</evidence>
<name>A0AAF0YLV0_9STAP</name>
<feature type="domain" description="M23ase beta-sheet core" evidence="6">
    <location>
        <begin position="43"/>
        <end position="138"/>
    </location>
</feature>
<dbReference type="PANTHER" id="PTHR21666:SF270">
    <property type="entry name" value="MUREIN HYDROLASE ACTIVATOR ENVC"/>
    <property type="match status" value="1"/>
</dbReference>
<dbReference type="Proteomes" id="UP000243626">
    <property type="component" value="Chromosome"/>
</dbReference>